<gene>
    <name evidence="1" type="ORF">JR316_009534</name>
</gene>
<proteinExistence type="predicted"/>
<evidence type="ECO:0000313" key="1">
    <source>
        <dbReference type="EMBL" id="KAG5165947.1"/>
    </source>
</evidence>
<protein>
    <submittedName>
        <fullName evidence="1">Uncharacterized protein</fullName>
    </submittedName>
</protein>
<organism evidence="1">
    <name type="scientific">Psilocybe cubensis</name>
    <name type="common">Psychedelic mushroom</name>
    <name type="synonym">Stropharia cubensis</name>
    <dbReference type="NCBI Taxonomy" id="181762"/>
    <lineage>
        <taxon>Eukaryota</taxon>
        <taxon>Fungi</taxon>
        <taxon>Dikarya</taxon>
        <taxon>Basidiomycota</taxon>
        <taxon>Agaricomycotina</taxon>
        <taxon>Agaricomycetes</taxon>
        <taxon>Agaricomycetidae</taxon>
        <taxon>Agaricales</taxon>
        <taxon>Agaricineae</taxon>
        <taxon>Strophariaceae</taxon>
        <taxon>Psilocybe</taxon>
    </lineage>
</organism>
<comment type="caution">
    <text evidence="1">The sequence shown here is derived from an EMBL/GenBank/DDBJ whole genome shotgun (WGS) entry which is preliminary data.</text>
</comment>
<name>A0A8H8CGZ6_PSICU</name>
<dbReference type="EMBL" id="JAFIQS010000009">
    <property type="protein sequence ID" value="KAG5165947.1"/>
    <property type="molecule type" value="Genomic_DNA"/>
</dbReference>
<dbReference type="AlphaFoldDB" id="A0A8H8CGZ6"/>
<sequence>MPWEYYFVANLCKAIHQFCKPVSVIAPNAPPPAPGPAPSAASTLTSAVTPHAKAKRTCKIPKSKANNEVKQCRTSKWSFNKLIASMQGMSVDEDIVKIITDSGNPIPPLAKPLVPTSVIPPPICTIPGTNPIGNDGSKCAKVTLIDFEEVGIDSNSKKPCVKPSVANQGGNPVISVVEKALALLCLDCADFKFCCAFAQC</sequence>
<reference evidence="1" key="1">
    <citation type="submission" date="2021-02" db="EMBL/GenBank/DDBJ databases">
        <title>Psilocybe cubensis genome.</title>
        <authorList>
            <person name="Mckernan K.J."/>
            <person name="Crawford S."/>
            <person name="Trippe A."/>
            <person name="Kane L.T."/>
            <person name="Mclaughlin S."/>
        </authorList>
    </citation>
    <scope>NUCLEOTIDE SEQUENCE [LARGE SCALE GENOMIC DNA]</scope>
    <source>
        <strain evidence="1">MGC-MH-2018</strain>
    </source>
</reference>
<accession>A0A8H8CGZ6</accession>